<comment type="caution">
    <text evidence="1">The sequence shown here is derived from an EMBL/GenBank/DDBJ whole genome shotgun (WGS) entry which is preliminary data.</text>
</comment>
<evidence type="ECO:0000313" key="2">
    <source>
        <dbReference type="Proteomes" id="UP000789366"/>
    </source>
</evidence>
<keyword evidence="2" id="KW-1185">Reference proteome</keyword>
<accession>A0ACA9MIL7</accession>
<name>A0ACA9MIL7_9GLOM</name>
<protein>
    <submittedName>
        <fullName evidence="1">9441_t:CDS:1</fullName>
    </submittedName>
</protein>
<evidence type="ECO:0000313" key="1">
    <source>
        <dbReference type="EMBL" id="CAG8591354.1"/>
    </source>
</evidence>
<feature type="non-terminal residue" evidence="1">
    <location>
        <position position="1"/>
    </location>
</feature>
<dbReference type="EMBL" id="CAJVPW010008231">
    <property type="protein sequence ID" value="CAG8591354.1"/>
    <property type="molecule type" value="Genomic_DNA"/>
</dbReference>
<reference evidence="1" key="1">
    <citation type="submission" date="2021-06" db="EMBL/GenBank/DDBJ databases">
        <authorList>
            <person name="Kallberg Y."/>
            <person name="Tangrot J."/>
            <person name="Rosling A."/>
        </authorList>
    </citation>
    <scope>NUCLEOTIDE SEQUENCE</scope>
    <source>
        <strain evidence="1">28 12/20/2015</strain>
    </source>
</reference>
<sequence>NIHVSLSVSALLLVTAETVDSEELLAVGVVGEATGEPVK</sequence>
<organism evidence="1 2">
    <name type="scientific">Cetraspora pellucida</name>
    <dbReference type="NCBI Taxonomy" id="1433469"/>
    <lineage>
        <taxon>Eukaryota</taxon>
        <taxon>Fungi</taxon>
        <taxon>Fungi incertae sedis</taxon>
        <taxon>Mucoromycota</taxon>
        <taxon>Glomeromycotina</taxon>
        <taxon>Glomeromycetes</taxon>
        <taxon>Diversisporales</taxon>
        <taxon>Gigasporaceae</taxon>
        <taxon>Cetraspora</taxon>
    </lineage>
</organism>
<gene>
    <name evidence="1" type="ORF">SPELUC_LOCUS6760</name>
</gene>
<dbReference type="Proteomes" id="UP000789366">
    <property type="component" value="Unassembled WGS sequence"/>
</dbReference>
<proteinExistence type="predicted"/>